<proteinExistence type="predicted"/>
<gene>
    <name evidence="6" type="ORF">ACFO6X_10285</name>
</gene>
<dbReference type="InterPro" id="IPR000415">
    <property type="entry name" value="Nitroreductase-like"/>
</dbReference>
<keyword evidence="7" id="KW-1185">Reference proteome</keyword>
<accession>A0ABV9QDP1</accession>
<evidence type="ECO:0000313" key="7">
    <source>
        <dbReference type="Proteomes" id="UP001596001"/>
    </source>
</evidence>
<dbReference type="EC" id="1.1.1.298" evidence="6"/>
<dbReference type="SUPFAM" id="SSF55469">
    <property type="entry name" value="FMN-dependent nitroreductase-like"/>
    <property type="match status" value="1"/>
</dbReference>
<dbReference type="NCBIfam" id="NF003768">
    <property type="entry name" value="PRK05365.1"/>
    <property type="match status" value="1"/>
</dbReference>
<evidence type="ECO:0000256" key="1">
    <source>
        <dbReference type="ARBA" id="ARBA00022630"/>
    </source>
</evidence>
<keyword evidence="1" id="KW-0285">Flavoprotein</keyword>
<evidence type="ECO:0000259" key="5">
    <source>
        <dbReference type="Pfam" id="PF00881"/>
    </source>
</evidence>
<organism evidence="6 7">
    <name type="scientific">Giesbergeria sinuosa</name>
    <dbReference type="NCBI Taxonomy" id="80883"/>
    <lineage>
        <taxon>Bacteria</taxon>
        <taxon>Pseudomonadati</taxon>
        <taxon>Pseudomonadota</taxon>
        <taxon>Betaproteobacteria</taxon>
        <taxon>Burkholderiales</taxon>
        <taxon>Comamonadaceae</taxon>
        <taxon>Giesbergeria</taxon>
    </lineage>
</organism>
<dbReference type="PANTHER" id="PTHR43543:SF1">
    <property type="entry name" value="MALONIC SEMIALDEHYDE REDUCTASE RUTE-RELATED"/>
    <property type="match status" value="1"/>
</dbReference>
<evidence type="ECO:0000256" key="4">
    <source>
        <dbReference type="ARBA" id="ARBA00023002"/>
    </source>
</evidence>
<dbReference type="Gene3D" id="3.40.109.10">
    <property type="entry name" value="NADH Oxidase"/>
    <property type="match status" value="1"/>
</dbReference>
<dbReference type="PANTHER" id="PTHR43543">
    <property type="entry name" value="MALONIC SEMIALDEHYDE REDUCTASE RUTE-RELATED"/>
    <property type="match status" value="1"/>
</dbReference>
<dbReference type="CDD" id="cd02148">
    <property type="entry name" value="RutE-like"/>
    <property type="match status" value="1"/>
</dbReference>
<dbReference type="Proteomes" id="UP001596001">
    <property type="component" value="Unassembled WGS sequence"/>
</dbReference>
<comment type="caution">
    <text evidence="6">The sequence shown here is derived from an EMBL/GenBank/DDBJ whole genome shotgun (WGS) entry which is preliminary data.</text>
</comment>
<reference evidence="7" key="1">
    <citation type="journal article" date="2019" name="Int. J. Syst. Evol. Microbiol.">
        <title>The Global Catalogue of Microorganisms (GCM) 10K type strain sequencing project: providing services to taxonomists for standard genome sequencing and annotation.</title>
        <authorList>
            <consortium name="The Broad Institute Genomics Platform"/>
            <consortium name="The Broad Institute Genome Sequencing Center for Infectious Disease"/>
            <person name="Wu L."/>
            <person name="Ma J."/>
        </authorList>
    </citation>
    <scope>NUCLEOTIDE SEQUENCE [LARGE SCALE GENOMIC DNA]</scope>
    <source>
        <strain evidence="7">CCUG 49452</strain>
    </source>
</reference>
<evidence type="ECO:0000313" key="6">
    <source>
        <dbReference type="EMBL" id="MFC4789364.1"/>
    </source>
</evidence>
<keyword evidence="2" id="KW-0288">FMN</keyword>
<dbReference type="GO" id="GO:0035527">
    <property type="term" value="F:3-hydroxypropionate dehydrogenase (NADP+) activity"/>
    <property type="evidence" value="ECO:0007669"/>
    <property type="project" value="UniProtKB-EC"/>
</dbReference>
<dbReference type="EMBL" id="JBHSHJ010000007">
    <property type="protein sequence ID" value="MFC4789364.1"/>
    <property type="molecule type" value="Genomic_DNA"/>
</dbReference>
<dbReference type="InterPro" id="IPR050461">
    <property type="entry name" value="Nitroreductase_HadB/RutE"/>
</dbReference>
<keyword evidence="3" id="KW-0521">NADP</keyword>
<sequence length="200" mass="21742">MTQSFHPPLSDAALDQLFREARTVHAFKPEPVSDETIARLYDLLKWGPTAFNAQPARYVFVRSPEAKAKLRPTLSAGNVAQTDAAAVTVIVAQDTRFYEHLPEQFPAYNAKPLFEANADLAASTAFRNSSLQGAYLILAARALGLDAGAQSGFNPQAVNDAFFPDGRYQVNFIVNLGVADHSGTHPRGPRLAFEDVAQIV</sequence>
<protein>
    <submittedName>
        <fullName evidence="6">Malonic semialdehyde reductase</fullName>
        <ecNumber evidence="6">1.1.1.298</ecNumber>
    </submittedName>
</protein>
<dbReference type="RefSeq" id="WP_382432673.1">
    <property type="nucleotide sequence ID" value="NZ_JBHSHJ010000007.1"/>
</dbReference>
<dbReference type="InterPro" id="IPR023936">
    <property type="entry name" value="RutE-like"/>
</dbReference>
<keyword evidence="4 6" id="KW-0560">Oxidoreductase</keyword>
<name>A0ABV9QDP1_9BURK</name>
<dbReference type="Pfam" id="PF00881">
    <property type="entry name" value="Nitroreductase"/>
    <property type="match status" value="1"/>
</dbReference>
<dbReference type="InterPro" id="IPR029479">
    <property type="entry name" value="Nitroreductase"/>
</dbReference>
<evidence type="ECO:0000256" key="3">
    <source>
        <dbReference type="ARBA" id="ARBA00022857"/>
    </source>
</evidence>
<feature type="domain" description="Nitroreductase" evidence="5">
    <location>
        <begin position="20"/>
        <end position="177"/>
    </location>
</feature>
<evidence type="ECO:0000256" key="2">
    <source>
        <dbReference type="ARBA" id="ARBA00022643"/>
    </source>
</evidence>